<organism evidence="1 2">
    <name type="scientific">Rhabditophanes sp. KR3021</name>
    <dbReference type="NCBI Taxonomy" id="114890"/>
    <lineage>
        <taxon>Eukaryota</taxon>
        <taxon>Metazoa</taxon>
        <taxon>Ecdysozoa</taxon>
        <taxon>Nematoda</taxon>
        <taxon>Chromadorea</taxon>
        <taxon>Rhabditida</taxon>
        <taxon>Tylenchina</taxon>
        <taxon>Panagrolaimomorpha</taxon>
        <taxon>Strongyloidoidea</taxon>
        <taxon>Alloionematidae</taxon>
        <taxon>Rhabditophanes</taxon>
    </lineage>
</organism>
<sequence length="177" mass="19167">MQKVLQQIPFGRQFNYLVRSFSSVVGDAKPAAAPSDERVLSTKVKSLVDQIAELSILEASDLNYGLRKKLNLPEVSAFGGGAMMMAAPVASAAEAVEDASDAIPKKMSFTVRLTKFEDDKKIKLIKQIRDIIPGLNLVQAKKFVETAPCDVKTDLGQIEAEQLKTLLESTGATAEIV</sequence>
<dbReference type="WBParaSite" id="RSKR_0000258700.1">
    <property type="protein sequence ID" value="RSKR_0000258700.1"/>
    <property type="gene ID" value="RSKR_0000258700"/>
</dbReference>
<evidence type="ECO:0000313" key="1">
    <source>
        <dbReference type="Proteomes" id="UP000095286"/>
    </source>
</evidence>
<name>A0AC35TPB1_9BILA</name>
<dbReference type="Proteomes" id="UP000095286">
    <property type="component" value="Unplaced"/>
</dbReference>
<proteinExistence type="predicted"/>
<evidence type="ECO:0000313" key="2">
    <source>
        <dbReference type="WBParaSite" id="RSKR_0000258700.1"/>
    </source>
</evidence>
<accession>A0AC35TPB1</accession>
<protein>
    <submittedName>
        <fullName evidence="2">39S ribosomal protein L12, mitochondrial</fullName>
    </submittedName>
</protein>
<reference evidence="2" key="1">
    <citation type="submission" date="2016-11" db="UniProtKB">
        <authorList>
            <consortium name="WormBaseParasite"/>
        </authorList>
    </citation>
    <scope>IDENTIFICATION</scope>
    <source>
        <strain evidence="2">KR3021</strain>
    </source>
</reference>